<dbReference type="PROSITE" id="PS51257">
    <property type="entry name" value="PROKAR_LIPOPROTEIN"/>
    <property type="match status" value="1"/>
</dbReference>
<dbReference type="Gene3D" id="1.10.4030.10">
    <property type="entry name" value="Porin chaperone SurA, peptide-binding domain"/>
    <property type="match status" value="1"/>
</dbReference>
<evidence type="ECO:0000313" key="9">
    <source>
        <dbReference type="EMBL" id="MFC6645807.1"/>
    </source>
</evidence>
<evidence type="ECO:0000313" key="10">
    <source>
        <dbReference type="Proteomes" id="UP001596391"/>
    </source>
</evidence>
<comment type="caution">
    <text evidence="9">The sequence shown here is derived from an EMBL/GenBank/DDBJ whole genome shotgun (WGS) entry which is preliminary data.</text>
</comment>
<feature type="chain" id="PRO_5046164561" description="peptidylprolyl isomerase" evidence="7">
    <location>
        <begin position="21"/>
        <end position="350"/>
    </location>
</feature>
<dbReference type="PROSITE" id="PS01096">
    <property type="entry name" value="PPIC_PPIASE_1"/>
    <property type="match status" value="1"/>
</dbReference>
<dbReference type="PANTHER" id="PTHR47245:SF1">
    <property type="entry name" value="FOLDASE PROTEIN PRSA"/>
    <property type="match status" value="1"/>
</dbReference>
<gene>
    <name evidence="9" type="ORF">ACFQBQ_09480</name>
</gene>
<dbReference type="InterPro" id="IPR046357">
    <property type="entry name" value="PPIase_dom_sf"/>
</dbReference>
<accession>A0ABW1Z8M5</accession>
<dbReference type="Pfam" id="PF13624">
    <property type="entry name" value="SurA_N_3"/>
    <property type="match status" value="1"/>
</dbReference>
<dbReference type="PROSITE" id="PS50198">
    <property type="entry name" value="PPIC_PPIASE_2"/>
    <property type="match status" value="1"/>
</dbReference>
<dbReference type="EMBL" id="JBHSWI010000001">
    <property type="protein sequence ID" value="MFC6645807.1"/>
    <property type="molecule type" value="Genomic_DNA"/>
</dbReference>
<dbReference type="Gene3D" id="3.10.50.40">
    <property type="match status" value="1"/>
</dbReference>
<evidence type="ECO:0000259" key="8">
    <source>
        <dbReference type="PROSITE" id="PS50198"/>
    </source>
</evidence>
<reference evidence="10" key="1">
    <citation type="journal article" date="2019" name="Int. J. Syst. Evol. Microbiol.">
        <title>The Global Catalogue of Microorganisms (GCM) 10K type strain sequencing project: providing services to taxonomists for standard genome sequencing and annotation.</title>
        <authorList>
            <consortium name="The Broad Institute Genomics Platform"/>
            <consortium name="The Broad Institute Genome Sequencing Center for Infectious Disease"/>
            <person name="Wu L."/>
            <person name="Ma J."/>
        </authorList>
    </citation>
    <scope>NUCLEOTIDE SEQUENCE [LARGE SCALE GENOMIC DNA]</scope>
    <source>
        <strain evidence="10">CGMCC 1.16026</strain>
    </source>
</reference>
<evidence type="ECO:0000256" key="6">
    <source>
        <dbReference type="PROSITE-ProRule" id="PRU00278"/>
    </source>
</evidence>
<dbReference type="SUPFAM" id="SSF54534">
    <property type="entry name" value="FKBP-like"/>
    <property type="match status" value="1"/>
</dbReference>
<evidence type="ECO:0000256" key="7">
    <source>
        <dbReference type="SAM" id="SignalP"/>
    </source>
</evidence>
<dbReference type="SUPFAM" id="SSF109998">
    <property type="entry name" value="Triger factor/SurA peptide-binding domain-like"/>
    <property type="match status" value="1"/>
</dbReference>
<proteinExistence type="predicted"/>
<dbReference type="EC" id="5.2.1.8" evidence="2"/>
<dbReference type="RefSeq" id="WP_263369523.1">
    <property type="nucleotide sequence ID" value="NZ_JAGSYD010000001.1"/>
</dbReference>
<feature type="signal peptide" evidence="7">
    <location>
        <begin position="1"/>
        <end position="20"/>
    </location>
</feature>
<dbReference type="InterPro" id="IPR000297">
    <property type="entry name" value="PPIase_PpiC"/>
</dbReference>
<sequence>MRKFLRTTSVVLVTSLALFAGCKKGPSDGVVATVNGKPILQTDMDKIYDAQLASNPQQQNPSADQAESLKLNILHELIVEEIVEQRAAKLNLTATDAEVDAKLAEMKAPYTEEQFQARLKASNRTLDDVKHDLRRSLTIDKLLNKEINSKITVTDGEVSTYYAAHKAEYNLLENQYHLAQIQVTAQGAAQSGNLQNSKASSEDEARRKIQAIKTRIDAGEDFGSLAVNFSERPDTAPNGGDMGFVPESQMKGDPATYNAIMKLKAGETTEILTMLDAKSMKPAGYAIYKLIAKESAGQRELGDPRVQQAIRQQLHDSRSQLLKSAYFEMLRDQSKVQNFYAEQVFKDTAK</sequence>
<comment type="catalytic activity">
    <reaction evidence="1">
        <text>[protein]-peptidylproline (omega=180) = [protein]-peptidylproline (omega=0)</text>
        <dbReference type="Rhea" id="RHEA:16237"/>
        <dbReference type="Rhea" id="RHEA-COMP:10747"/>
        <dbReference type="Rhea" id="RHEA-COMP:10748"/>
        <dbReference type="ChEBI" id="CHEBI:83833"/>
        <dbReference type="ChEBI" id="CHEBI:83834"/>
        <dbReference type="EC" id="5.2.1.8"/>
    </reaction>
</comment>
<dbReference type="InterPro" id="IPR027304">
    <property type="entry name" value="Trigger_fact/SurA_dom_sf"/>
</dbReference>
<organism evidence="9 10">
    <name type="scientific">Granulicella cerasi</name>
    <dbReference type="NCBI Taxonomy" id="741063"/>
    <lineage>
        <taxon>Bacteria</taxon>
        <taxon>Pseudomonadati</taxon>
        <taxon>Acidobacteriota</taxon>
        <taxon>Terriglobia</taxon>
        <taxon>Terriglobales</taxon>
        <taxon>Acidobacteriaceae</taxon>
        <taxon>Granulicella</taxon>
    </lineage>
</organism>
<keyword evidence="5 6" id="KW-0413">Isomerase</keyword>
<evidence type="ECO:0000256" key="1">
    <source>
        <dbReference type="ARBA" id="ARBA00000971"/>
    </source>
</evidence>
<evidence type="ECO:0000256" key="3">
    <source>
        <dbReference type="ARBA" id="ARBA00022729"/>
    </source>
</evidence>
<keyword evidence="3 7" id="KW-0732">Signal</keyword>
<dbReference type="PANTHER" id="PTHR47245">
    <property type="entry name" value="PEPTIDYLPROLYL ISOMERASE"/>
    <property type="match status" value="1"/>
</dbReference>
<keyword evidence="10" id="KW-1185">Reference proteome</keyword>
<evidence type="ECO:0000256" key="2">
    <source>
        <dbReference type="ARBA" id="ARBA00013194"/>
    </source>
</evidence>
<protein>
    <recommendedName>
        <fullName evidence="2">peptidylprolyl isomerase</fullName>
        <ecNumber evidence="2">5.2.1.8</ecNumber>
    </recommendedName>
</protein>
<dbReference type="Pfam" id="PF00639">
    <property type="entry name" value="Rotamase"/>
    <property type="match status" value="1"/>
</dbReference>
<name>A0ABW1Z8M5_9BACT</name>
<dbReference type="InterPro" id="IPR023058">
    <property type="entry name" value="PPIase_PpiC_CS"/>
</dbReference>
<dbReference type="InterPro" id="IPR050245">
    <property type="entry name" value="PrsA_foldase"/>
</dbReference>
<evidence type="ECO:0000256" key="5">
    <source>
        <dbReference type="ARBA" id="ARBA00023235"/>
    </source>
</evidence>
<feature type="domain" description="PpiC" evidence="8">
    <location>
        <begin position="173"/>
        <end position="292"/>
    </location>
</feature>
<evidence type="ECO:0000256" key="4">
    <source>
        <dbReference type="ARBA" id="ARBA00023110"/>
    </source>
</evidence>
<keyword evidence="4 6" id="KW-0697">Rotamase</keyword>
<dbReference type="Proteomes" id="UP001596391">
    <property type="component" value="Unassembled WGS sequence"/>
</dbReference>